<reference evidence="1 2" key="1">
    <citation type="submission" date="2006-04" db="EMBL/GenBank/DDBJ databases">
        <authorList>
            <person name="Nierman W.C."/>
        </authorList>
    </citation>
    <scope>NUCLEOTIDE SEQUENCE [LARGE SCALE GENOMIC DNA]</scope>
    <source>
        <strain evidence="1 2">DW4/3-1</strain>
    </source>
</reference>
<sequence length="50" mass="5513">MGPLEPSKRHFIYVRARRATTGADSVGGEAAQTQWHQTWSSPVYLRPSAG</sequence>
<name>Q093V1_STIAD</name>
<evidence type="ECO:0000313" key="2">
    <source>
        <dbReference type="Proteomes" id="UP000032702"/>
    </source>
</evidence>
<dbReference type="Proteomes" id="UP000032702">
    <property type="component" value="Unassembled WGS sequence"/>
</dbReference>
<dbReference type="AlphaFoldDB" id="Q093V1"/>
<protein>
    <submittedName>
        <fullName evidence="1">Uncharacterized protein</fullName>
    </submittedName>
</protein>
<comment type="caution">
    <text evidence="1">The sequence shown here is derived from an EMBL/GenBank/DDBJ whole genome shotgun (WGS) entry which is preliminary data.</text>
</comment>
<proteinExistence type="predicted"/>
<accession>Q093V1</accession>
<evidence type="ECO:0000313" key="1">
    <source>
        <dbReference type="EMBL" id="EAU67002.1"/>
    </source>
</evidence>
<organism evidence="1 2">
    <name type="scientific">Stigmatella aurantiaca (strain DW4/3-1)</name>
    <dbReference type="NCBI Taxonomy" id="378806"/>
    <lineage>
        <taxon>Bacteria</taxon>
        <taxon>Pseudomonadati</taxon>
        <taxon>Myxococcota</taxon>
        <taxon>Myxococcia</taxon>
        <taxon>Myxococcales</taxon>
        <taxon>Cystobacterineae</taxon>
        <taxon>Archangiaceae</taxon>
        <taxon>Stigmatella</taxon>
    </lineage>
</organism>
<gene>
    <name evidence="1" type="ORF">STIAU_3529</name>
</gene>
<dbReference type="EMBL" id="AAMD01000042">
    <property type="protein sequence ID" value="EAU67002.1"/>
    <property type="molecule type" value="Genomic_DNA"/>
</dbReference>